<reference evidence="1" key="1">
    <citation type="submission" date="2021-03" db="EMBL/GenBank/DDBJ databases">
        <title>Draft genome sequence of rust myrtle Austropuccinia psidii MF-1, a brazilian biotype.</title>
        <authorList>
            <person name="Quecine M.C."/>
            <person name="Pachon D.M.R."/>
            <person name="Bonatelli M.L."/>
            <person name="Correr F.H."/>
            <person name="Franceschini L.M."/>
            <person name="Leite T.F."/>
            <person name="Margarido G.R.A."/>
            <person name="Almeida C.A."/>
            <person name="Ferrarezi J.A."/>
            <person name="Labate C.A."/>
        </authorList>
    </citation>
    <scope>NUCLEOTIDE SEQUENCE</scope>
    <source>
        <strain evidence="1">MF-1</strain>
    </source>
</reference>
<evidence type="ECO:0000313" key="2">
    <source>
        <dbReference type="Proteomes" id="UP000765509"/>
    </source>
</evidence>
<dbReference type="EMBL" id="AVOT02008430">
    <property type="protein sequence ID" value="MBW0485985.1"/>
    <property type="molecule type" value="Genomic_DNA"/>
</dbReference>
<sequence length="95" mass="11124">MNTTNCHMLRWQITIQEYRCRMTIIYKKRIIHTNEDGISRAYDPEVASRIPNHFMTKDRRRNFKFSQWAPVSGTPDTDNTGTEETETLIIGISSS</sequence>
<name>A0A9Q3CN51_9BASI</name>
<accession>A0A9Q3CN51</accession>
<gene>
    <name evidence="1" type="ORF">O181_025700</name>
</gene>
<dbReference type="Proteomes" id="UP000765509">
    <property type="component" value="Unassembled WGS sequence"/>
</dbReference>
<evidence type="ECO:0000313" key="1">
    <source>
        <dbReference type="EMBL" id="MBW0485985.1"/>
    </source>
</evidence>
<protein>
    <submittedName>
        <fullName evidence="1">Uncharacterized protein</fullName>
    </submittedName>
</protein>
<organism evidence="1 2">
    <name type="scientific">Austropuccinia psidii MF-1</name>
    <dbReference type="NCBI Taxonomy" id="1389203"/>
    <lineage>
        <taxon>Eukaryota</taxon>
        <taxon>Fungi</taxon>
        <taxon>Dikarya</taxon>
        <taxon>Basidiomycota</taxon>
        <taxon>Pucciniomycotina</taxon>
        <taxon>Pucciniomycetes</taxon>
        <taxon>Pucciniales</taxon>
        <taxon>Sphaerophragmiaceae</taxon>
        <taxon>Austropuccinia</taxon>
    </lineage>
</organism>
<comment type="caution">
    <text evidence="1">The sequence shown here is derived from an EMBL/GenBank/DDBJ whole genome shotgun (WGS) entry which is preliminary data.</text>
</comment>
<dbReference type="AlphaFoldDB" id="A0A9Q3CN51"/>
<proteinExistence type="predicted"/>
<keyword evidence="2" id="KW-1185">Reference proteome</keyword>